<dbReference type="SUPFAM" id="SSF56281">
    <property type="entry name" value="Metallo-hydrolase/oxidoreductase"/>
    <property type="match status" value="1"/>
</dbReference>
<dbReference type="SMART" id="SM00849">
    <property type="entry name" value="Lactamase_B"/>
    <property type="match status" value="1"/>
</dbReference>
<protein>
    <submittedName>
        <fullName evidence="3">MBL fold metallo-hydrolase</fullName>
    </submittedName>
</protein>
<keyword evidence="1" id="KW-0732">Signal</keyword>
<dbReference type="PROSITE" id="PS51257">
    <property type="entry name" value="PROKAR_LIPOPROTEIN"/>
    <property type="match status" value="1"/>
</dbReference>
<dbReference type="AlphaFoldDB" id="A0A154BML8"/>
<dbReference type="STRING" id="1794912.AXX12_13795"/>
<dbReference type="CDD" id="cd07731">
    <property type="entry name" value="ComA-like_MBL-fold"/>
    <property type="match status" value="1"/>
</dbReference>
<dbReference type="PANTHER" id="PTHR30619:SF1">
    <property type="entry name" value="RECOMBINATION PROTEIN 2"/>
    <property type="match status" value="1"/>
</dbReference>
<dbReference type="InterPro" id="IPR001279">
    <property type="entry name" value="Metallo-B-lactamas"/>
</dbReference>
<accession>A0A154BML8</accession>
<dbReference type="PANTHER" id="PTHR30619">
    <property type="entry name" value="DNA INTERNALIZATION/COMPETENCE PROTEIN COMEC/REC2"/>
    <property type="match status" value="1"/>
</dbReference>
<proteinExistence type="predicted"/>
<keyword evidence="3" id="KW-0378">Hydrolase</keyword>
<dbReference type="InterPro" id="IPR052159">
    <property type="entry name" value="Competence_DNA_uptake"/>
</dbReference>
<feature type="domain" description="Metallo-beta-lactamase" evidence="2">
    <location>
        <begin position="55"/>
        <end position="254"/>
    </location>
</feature>
<feature type="signal peptide" evidence="1">
    <location>
        <begin position="1"/>
        <end position="29"/>
    </location>
</feature>
<dbReference type="Gene3D" id="3.60.15.10">
    <property type="entry name" value="Ribonuclease Z/Hydroxyacylglutathione hydrolase-like"/>
    <property type="match status" value="1"/>
</dbReference>
<sequence>MPKLRTNHLVISLLMILLLLVSACGNAPAAEPKSRAKLDSNAAANLTVKVLDVGQADAILIQTPKQAILIDTGDVGTKEKLVSYIKKAGITALDKVIITHAHADHLGGMAELMENIPIKQVYDSAFPATTATYRNYLTTVQKKKIPFSRLQAGGSVDLGDGISLKAFAPEKEFIKGSDSDVNNSSIALKLSYGDFSMLLTGDAETESEELMLKSFRADLKSQVLKSPHHGSRTSSSQAFLKAVAPEAVVISVGANNDYHHPHPSIMKRYQDAKMKIYRTDLDGTVTITSDGKTYKIAKEK</sequence>
<dbReference type="EMBL" id="LSGP01000025">
    <property type="protein sequence ID" value="KYZ75233.1"/>
    <property type="molecule type" value="Genomic_DNA"/>
</dbReference>
<evidence type="ECO:0000313" key="3">
    <source>
        <dbReference type="EMBL" id="KYZ75233.1"/>
    </source>
</evidence>
<dbReference type="Proteomes" id="UP000076268">
    <property type="component" value="Unassembled WGS sequence"/>
</dbReference>
<dbReference type="Pfam" id="PF00753">
    <property type="entry name" value="Lactamase_B"/>
    <property type="match status" value="1"/>
</dbReference>
<comment type="caution">
    <text evidence="3">The sequence shown here is derived from an EMBL/GenBank/DDBJ whole genome shotgun (WGS) entry which is preliminary data.</text>
</comment>
<keyword evidence="4" id="KW-1185">Reference proteome</keyword>
<feature type="chain" id="PRO_5007594785" evidence="1">
    <location>
        <begin position="30"/>
        <end position="300"/>
    </location>
</feature>
<dbReference type="InterPro" id="IPR036866">
    <property type="entry name" value="RibonucZ/Hydroxyglut_hydro"/>
</dbReference>
<reference evidence="3 4" key="1">
    <citation type="submission" date="2016-02" db="EMBL/GenBank/DDBJ databases">
        <title>Anaerosporomusa subterraneum gen. nov., sp. nov., a spore-forming obligate anaerobe isolated from saprolite.</title>
        <authorList>
            <person name="Choi J.K."/>
            <person name="Shah M."/>
            <person name="Yee N."/>
        </authorList>
    </citation>
    <scope>NUCLEOTIDE SEQUENCE [LARGE SCALE GENOMIC DNA]</scope>
    <source>
        <strain evidence="3 4">RU4</strain>
    </source>
</reference>
<evidence type="ECO:0000313" key="4">
    <source>
        <dbReference type="Proteomes" id="UP000076268"/>
    </source>
</evidence>
<dbReference type="InterPro" id="IPR035681">
    <property type="entry name" value="ComA-like_MBL"/>
</dbReference>
<dbReference type="RefSeq" id="WP_066244835.1">
    <property type="nucleotide sequence ID" value="NZ_LSGP01000025.1"/>
</dbReference>
<evidence type="ECO:0000259" key="2">
    <source>
        <dbReference type="SMART" id="SM00849"/>
    </source>
</evidence>
<name>A0A154BML8_ANASB</name>
<dbReference type="OrthoDB" id="9761531at2"/>
<organism evidence="3 4">
    <name type="scientific">Anaerosporomusa subterranea</name>
    <dbReference type="NCBI Taxonomy" id="1794912"/>
    <lineage>
        <taxon>Bacteria</taxon>
        <taxon>Bacillati</taxon>
        <taxon>Bacillota</taxon>
        <taxon>Negativicutes</taxon>
        <taxon>Acetonemataceae</taxon>
        <taxon>Anaerosporomusa</taxon>
    </lineage>
</organism>
<evidence type="ECO:0000256" key="1">
    <source>
        <dbReference type="SAM" id="SignalP"/>
    </source>
</evidence>
<dbReference type="GO" id="GO:0016787">
    <property type="term" value="F:hydrolase activity"/>
    <property type="evidence" value="ECO:0007669"/>
    <property type="project" value="UniProtKB-KW"/>
</dbReference>
<gene>
    <name evidence="3" type="ORF">AXX12_13795</name>
</gene>